<feature type="domain" description="AB hydrolase-1" evidence="1">
    <location>
        <begin position="22"/>
        <end position="244"/>
    </location>
</feature>
<gene>
    <name evidence="3" type="primary">pcaD</name>
    <name evidence="2" type="ORF">AF72_01360</name>
    <name evidence="3" type="ORF">LPH55_09845</name>
</gene>
<dbReference type="PANTHER" id="PTHR43433:SF5">
    <property type="entry name" value="AB HYDROLASE-1 DOMAIN-CONTAINING PROTEIN"/>
    <property type="match status" value="1"/>
</dbReference>
<evidence type="ECO:0000313" key="4">
    <source>
        <dbReference type="Proteomes" id="UP000020406"/>
    </source>
</evidence>
<dbReference type="NCBIfam" id="TIGR02427">
    <property type="entry name" value="protocat_pcaD"/>
    <property type="match status" value="1"/>
</dbReference>
<dbReference type="PANTHER" id="PTHR43433">
    <property type="entry name" value="HYDROLASE, ALPHA/BETA FOLD FAMILY PROTEIN"/>
    <property type="match status" value="1"/>
</dbReference>
<reference evidence="3" key="2">
    <citation type="submission" date="2021-11" db="EMBL/GenBank/DDBJ databases">
        <title>Genome sequence of Xylella taiwanensis PLS432.</title>
        <authorList>
            <person name="Weng L.-W."/>
            <person name="Su C.-C."/>
            <person name="Tsai C.-W."/>
            <person name="Kuo C.-H."/>
        </authorList>
    </citation>
    <scope>NUCLEOTIDE SEQUENCE</scope>
    <source>
        <strain evidence="3">PLS432</strain>
    </source>
</reference>
<dbReference type="GO" id="GO:0042952">
    <property type="term" value="P:beta-ketoadipate pathway"/>
    <property type="evidence" value="ECO:0007669"/>
    <property type="project" value="InterPro"/>
</dbReference>
<dbReference type="EMBL" id="JDSQ01000002">
    <property type="protein sequence ID" value="EWS79137.1"/>
    <property type="molecule type" value="Genomic_DNA"/>
</dbReference>
<reference evidence="2 4" key="1">
    <citation type="journal article" date="2014" name="Genome Announc.">
        <title>Draft Genome Sequence of Xylella fastidiosa Pear Leaf Scorch Strain in Taiwan.</title>
        <authorList>
            <person name="Su C.C."/>
            <person name="Deng W.L."/>
            <person name="Jan F.J."/>
            <person name="Chang C.J."/>
            <person name="Huang H."/>
            <person name="Chen J."/>
        </authorList>
    </citation>
    <scope>NUCLEOTIDE SEQUENCE [LARGE SCALE GENOMIC DNA]</scope>
    <source>
        <strain evidence="2 4">PLS229</strain>
    </source>
</reference>
<proteinExistence type="predicted"/>
<dbReference type="AlphaFoldDB" id="Z9JN15"/>
<dbReference type="Proteomes" id="UP001430701">
    <property type="component" value="Unassembled WGS sequence"/>
</dbReference>
<accession>Z9JN15</accession>
<dbReference type="Pfam" id="PF00561">
    <property type="entry name" value="Abhydrolase_1"/>
    <property type="match status" value="1"/>
</dbReference>
<organism evidence="2 4">
    <name type="scientific">Xylella taiwanensis</name>
    <dbReference type="NCBI Taxonomy" id="1444770"/>
    <lineage>
        <taxon>Bacteria</taxon>
        <taxon>Pseudomonadati</taxon>
        <taxon>Pseudomonadota</taxon>
        <taxon>Gammaproteobacteria</taxon>
        <taxon>Lysobacterales</taxon>
        <taxon>Lysobacteraceae</taxon>
        <taxon>Xylella</taxon>
    </lineage>
</organism>
<dbReference type="InterPro" id="IPR026968">
    <property type="entry name" value="PcaD/CatD"/>
</dbReference>
<evidence type="ECO:0000313" key="3">
    <source>
        <dbReference type="EMBL" id="MCD8473749.1"/>
    </source>
</evidence>
<dbReference type="eggNOG" id="COG0596">
    <property type="taxonomic scope" value="Bacteria"/>
</dbReference>
<dbReference type="Proteomes" id="UP000020406">
    <property type="component" value="Unassembled WGS sequence"/>
</dbReference>
<dbReference type="PATRIC" id="fig|1444770.3.peg.331"/>
<evidence type="ECO:0000313" key="5">
    <source>
        <dbReference type="Proteomes" id="UP001430701"/>
    </source>
</evidence>
<dbReference type="PRINTS" id="PR00111">
    <property type="entry name" value="ABHYDROLASE"/>
</dbReference>
<name>Z9JN15_9GAMM</name>
<dbReference type="EC" id="3.1.1.24" evidence="3"/>
<dbReference type="InterPro" id="IPR000073">
    <property type="entry name" value="AB_hydrolase_1"/>
</dbReference>
<evidence type="ECO:0000313" key="2">
    <source>
        <dbReference type="EMBL" id="EWS79137.1"/>
    </source>
</evidence>
<dbReference type="KEGG" id="xtw:AB672_05005"/>
<dbReference type="GeneID" id="68900642"/>
<comment type="caution">
    <text evidence="2">The sequence shown here is derived from an EMBL/GenBank/DDBJ whole genome shotgun (WGS) entry which is preliminary data.</text>
</comment>
<protein>
    <submittedName>
        <fullName evidence="2">3-oxoadipate enol-lactonase</fullName>
        <ecNumber evidence="3">3.1.1.24</ecNumber>
    </submittedName>
</protein>
<dbReference type="GO" id="GO:0047570">
    <property type="term" value="F:3-oxoadipate enol-lactonase activity"/>
    <property type="evidence" value="ECO:0007669"/>
    <property type="project" value="UniProtKB-EC"/>
</dbReference>
<evidence type="ECO:0000259" key="1">
    <source>
        <dbReference type="Pfam" id="PF00561"/>
    </source>
</evidence>
<dbReference type="OrthoDB" id="9793083at2"/>
<dbReference type="STRING" id="1444770.AF72_01360"/>
<dbReference type="InterPro" id="IPR050471">
    <property type="entry name" value="AB_hydrolase"/>
</dbReference>
<keyword evidence="3" id="KW-0378">Hydrolase</keyword>
<dbReference type="EMBL" id="JAJPPU010000002">
    <property type="protein sequence ID" value="MCD8473749.1"/>
    <property type="molecule type" value="Genomic_DNA"/>
</dbReference>
<dbReference type="Gene3D" id="3.40.50.1820">
    <property type="entry name" value="alpha/beta hydrolase"/>
    <property type="match status" value="1"/>
</dbReference>
<sequence length="261" mass="28539">MLFVELQQHRLHYRIDGHTDAPWLTFCHSLGADLHMWDAQVERLAQHYRVLRYDSRGHGQSGMPPGVYTVADLGGDVLALWDMLGVIRSHFCGLSIGGLTGQWLALNASERLNRLVVCATAQQMGSADVLYKRIAQVRAEGLDGLAAATMQRWFTSGFVTTQPQRVAEIIAVFTNTALEGYVGCCHAVAEADFRDLLGTVETPLLAIAGEDDPICPPQVLQEIADAVAHSDCVVIPGGHLCNVESPEPFNDALLSFLERKC</sequence>
<dbReference type="RefSeq" id="WP_038270300.1">
    <property type="nucleotide sequence ID" value="NZ_CP053627.1"/>
</dbReference>
<dbReference type="SUPFAM" id="SSF53474">
    <property type="entry name" value="alpha/beta-Hydrolases"/>
    <property type="match status" value="1"/>
</dbReference>
<dbReference type="InterPro" id="IPR029058">
    <property type="entry name" value="AB_hydrolase_fold"/>
</dbReference>
<keyword evidence="5" id="KW-1185">Reference proteome</keyword>
<dbReference type="ESTHER" id="xylfs-z9jn15">
    <property type="family name" value="Carboxymethylbutenolide_lactonase"/>
</dbReference>